<name>A0A858Q826_9GAMM</name>
<dbReference type="Pfam" id="PF22776">
    <property type="entry name" value="K_trans_C"/>
    <property type="match status" value="1"/>
</dbReference>
<organism evidence="15 16">
    <name type="scientific">Methylococcus geothermalis</name>
    <dbReference type="NCBI Taxonomy" id="2681310"/>
    <lineage>
        <taxon>Bacteria</taxon>
        <taxon>Pseudomonadati</taxon>
        <taxon>Pseudomonadota</taxon>
        <taxon>Gammaproteobacteria</taxon>
        <taxon>Methylococcales</taxon>
        <taxon>Methylococcaceae</taxon>
        <taxon>Methylococcus</taxon>
    </lineage>
</organism>
<dbReference type="GO" id="GO:0015079">
    <property type="term" value="F:potassium ion transmembrane transporter activity"/>
    <property type="evidence" value="ECO:0007669"/>
    <property type="project" value="UniProtKB-UniRule"/>
</dbReference>
<dbReference type="GO" id="GO:0005886">
    <property type="term" value="C:plasma membrane"/>
    <property type="evidence" value="ECO:0007669"/>
    <property type="project" value="UniProtKB-SubCell"/>
</dbReference>
<dbReference type="EMBL" id="CP046565">
    <property type="protein sequence ID" value="QJD30018.1"/>
    <property type="molecule type" value="Genomic_DNA"/>
</dbReference>
<dbReference type="InterPro" id="IPR023051">
    <property type="entry name" value="Kup"/>
</dbReference>
<evidence type="ECO:0000259" key="14">
    <source>
        <dbReference type="Pfam" id="PF22776"/>
    </source>
</evidence>
<evidence type="ECO:0000256" key="10">
    <source>
        <dbReference type="ARBA" id="ARBA00023065"/>
    </source>
</evidence>
<evidence type="ECO:0000313" key="16">
    <source>
        <dbReference type="Proteomes" id="UP000503004"/>
    </source>
</evidence>
<proteinExistence type="inferred from homology"/>
<dbReference type="InterPro" id="IPR003855">
    <property type="entry name" value="K+_transporter"/>
</dbReference>
<comment type="similarity">
    <text evidence="2 12">Belongs to the HAK/KUP transporter (TC 2.A.72) family.</text>
</comment>
<keyword evidence="3 12" id="KW-0813">Transport</keyword>
<dbReference type="PANTHER" id="PTHR30540">
    <property type="entry name" value="OSMOTIC STRESS POTASSIUM TRANSPORTER"/>
    <property type="match status" value="1"/>
</dbReference>
<keyword evidence="11 12" id="KW-0472">Membrane</keyword>
<evidence type="ECO:0000313" key="15">
    <source>
        <dbReference type="EMBL" id="QJD30018.1"/>
    </source>
</evidence>
<gene>
    <name evidence="15" type="primary">trkD</name>
    <name evidence="12" type="synonym">kup</name>
    <name evidence="15" type="ORF">GNH96_08565</name>
</gene>
<dbReference type="InterPro" id="IPR053951">
    <property type="entry name" value="K_trans_N"/>
</dbReference>
<feature type="transmembrane region" description="Helical" evidence="12">
    <location>
        <begin position="400"/>
        <end position="420"/>
    </location>
</feature>
<dbReference type="HAMAP" id="MF_01522">
    <property type="entry name" value="Kup"/>
    <property type="match status" value="1"/>
</dbReference>
<feature type="transmembrane region" description="Helical" evidence="12">
    <location>
        <begin position="135"/>
        <end position="159"/>
    </location>
</feature>
<keyword evidence="9 12" id="KW-1133">Transmembrane helix</keyword>
<evidence type="ECO:0000256" key="5">
    <source>
        <dbReference type="ARBA" id="ARBA00022538"/>
    </source>
</evidence>
<feature type="transmembrane region" description="Helical" evidence="12">
    <location>
        <begin position="426"/>
        <end position="443"/>
    </location>
</feature>
<evidence type="ECO:0000256" key="4">
    <source>
        <dbReference type="ARBA" id="ARBA00022475"/>
    </source>
</evidence>
<feature type="transmembrane region" description="Helical" evidence="12">
    <location>
        <begin position="340"/>
        <end position="361"/>
    </location>
</feature>
<keyword evidence="6 12" id="KW-0812">Transmembrane</keyword>
<feature type="transmembrane region" description="Helical" evidence="12">
    <location>
        <begin position="216"/>
        <end position="236"/>
    </location>
</feature>
<dbReference type="InterPro" id="IPR053952">
    <property type="entry name" value="K_trans_C"/>
</dbReference>
<keyword evidence="10 12" id="KW-0406">Ion transport</keyword>
<reference evidence="16" key="1">
    <citation type="submission" date="2019-12" db="EMBL/GenBank/DDBJ databases">
        <authorList>
            <person name="Awala S.I."/>
            <person name="Rhee S.K."/>
        </authorList>
    </citation>
    <scope>NUCLEOTIDE SEQUENCE [LARGE SCALE GENOMIC DNA]</scope>
    <source>
        <strain evidence="16">IM1</strain>
    </source>
</reference>
<feature type="transmembrane region" description="Helical" evidence="12">
    <location>
        <begin position="103"/>
        <end position="129"/>
    </location>
</feature>
<dbReference type="RefSeq" id="WP_169603298.1">
    <property type="nucleotide sequence ID" value="NZ_CP046565.1"/>
</dbReference>
<feature type="transmembrane region" description="Helical" evidence="12">
    <location>
        <begin position="248"/>
        <end position="270"/>
    </location>
</feature>
<feature type="transmembrane region" description="Helical" evidence="12">
    <location>
        <begin position="171"/>
        <end position="188"/>
    </location>
</feature>
<protein>
    <recommendedName>
        <fullName evidence="12">Probable potassium transport system protein Kup</fullName>
    </recommendedName>
</protein>
<evidence type="ECO:0000256" key="11">
    <source>
        <dbReference type="ARBA" id="ARBA00023136"/>
    </source>
</evidence>
<keyword evidence="4 12" id="KW-1003">Cell membrane</keyword>
<comment type="subcellular location">
    <subcellularLocation>
        <location evidence="12">Cell membrane</location>
        <topology evidence="12">Multi-pass membrane protein</topology>
    </subcellularLocation>
    <subcellularLocation>
        <location evidence="1">Membrane</location>
        <topology evidence="1">Multi-pass membrane protein</topology>
    </subcellularLocation>
</comment>
<evidence type="ECO:0000256" key="7">
    <source>
        <dbReference type="ARBA" id="ARBA00022847"/>
    </source>
</evidence>
<evidence type="ECO:0000259" key="13">
    <source>
        <dbReference type="Pfam" id="PF02705"/>
    </source>
</evidence>
<dbReference type="AlphaFoldDB" id="A0A858Q826"/>
<evidence type="ECO:0000256" key="3">
    <source>
        <dbReference type="ARBA" id="ARBA00022448"/>
    </source>
</evidence>
<sequence>MDRTKSKPSGFLTLSAGALGVVYGDIGTSPLYTVRQIFGGAYAVPLTPENVLGALSLIFWALLIIVAVKYVVFVMHADNHGEGGIMALTALALRQRHRRKHRAWIIALGLFGTALFYGDGMITPAISVLGAMEGLGVAAAALSHSVVPGSILVLLALFLIQRRGTERVGKLFGPIMLLWFLAIGTLGFDSMRKTPEVMAAFNPLHGFHFLTMHQGMGFAALGAVVLAVTGAEALYADMGHFGKTPIRATWFAVVFPGLILNYLGQGALLIRNPEAVRNPFYLLVPEWALYPMIGLATIATVIASQAVISGAFSLTHQAIQLDYLPRQRMVHTSESERGQIYAPAVNRLLLISVLALVLTFGSSSSLASAYGLSVVGTMVVTTLLALVVAHDTWRWPGMALLLTGAVLLSVDLSFLTANLAKLEDGGWIPLCLALILGTVMSTWKKGRDVLLARLQQESESLSRFLQRLTDEPPPFRPTGTAIFLTARNLSLPFALLRNYEHNQVIHQRVILLTMSTLDKPYAAEKEKITIEALEHNFFRITTRFGFMERPNVQRMLNLCRHAGLNIDLDQTTFFLGRETLIRSAERSLNRWEEVLFISMFRNAYNPIGYFKLPVDRVVELGTVIAI</sequence>
<dbReference type="KEGG" id="metu:GNH96_08565"/>
<dbReference type="Pfam" id="PF02705">
    <property type="entry name" value="K_trans"/>
    <property type="match status" value="1"/>
</dbReference>
<keyword evidence="16" id="KW-1185">Reference proteome</keyword>
<accession>A0A858Q826</accession>
<comment type="function">
    <text evidence="12">Transport of potassium into the cell. Likely operates as a K(+):H(+) symporter.</text>
</comment>
<dbReference type="PANTHER" id="PTHR30540:SF79">
    <property type="entry name" value="LOW AFFINITY POTASSIUM TRANSPORT SYSTEM PROTEIN KUP"/>
    <property type="match status" value="1"/>
</dbReference>
<comment type="catalytic activity">
    <reaction evidence="12">
        <text>K(+)(in) + H(+)(in) = K(+)(out) + H(+)(out)</text>
        <dbReference type="Rhea" id="RHEA:28490"/>
        <dbReference type="ChEBI" id="CHEBI:15378"/>
        <dbReference type="ChEBI" id="CHEBI:29103"/>
    </reaction>
</comment>
<evidence type="ECO:0000256" key="2">
    <source>
        <dbReference type="ARBA" id="ARBA00007019"/>
    </source>
</evidence>
<keyword evidence="8 12" id="KW-0630">Potassium</keyword>
<dbReference type="Proteomes" id="UP000503004">
    <property type="component" value="Chromosome"/>
</dbReference>
<feature type="domain" description="K+ potassium transporter integral membrane" evidence="13">
    <location>
        <begin position="16"/>
        <end position="466"/>
    </location>
</feature>
<evidence type="ECO:0000256" key="9">
    <source>
        <dbReference type="ARBA" id="ARBA00022989"/>
    </source>
</evidence>
<feature type="transmembrane region" description="Helical" evidence="12">
    <location>
        <begin position="367"/>
        <end position="388"/>
    </location>
</feature>
<evidence type="ECO:0000256" key="8">
    <source>
        <dbReference type="ARBA" id="ARBA00022958"/>
    </source>
</evidence>
<dbReference type="GO" id="GO:0015293">
    <property type="term" value="F:symporter activity"/>
    <property type="evidence" value="ECO:0007669"/>
    <property type="project" value="UniProtKB-UniRule"/>
</dbReference>
<evidence type="ECO:0000256" key="12">
    <source>
        <dbReference type="HAMAP-Rule" id="MF_01522"/>
    </source>
</evidence>
<keyword evidence="7 12" id="KW-0769">Symport</keyword>
<evidence type="ECO:0000256" key="1">
    <source>
        <dbReference type="ARBA" id="ARBA00004141"/>
    </source>
</evidence>
<keyword evidence="5 12" id="KW-0633">Potassium transport</keyword>
<evidence type="ECO:0000256" key="6">
    <source>
        <dbReference type="ARBA" id="ARBA00022692"/>
    </source>
</evidence>
<feature type="transmembrane region" description="Helical" evidence="12">
    <location>
        <begin position="290"/>
        <end position="319"/>
    </location>
</feature>
<feature type="domain" description="K+ potassium transporter C-terminal" evidence="14">
    <location>
        <begin position="479"/>
        <end position="626"/>
    </location>
</feature>
<feature type="transmembrane region" description="Helical" evidence="12">
    <location>
        <begin position="51"/>
        <end position="72"/>
    </location>
</feature>